<dbReference type="AlphaFoldDB" id="A0A1A8XK20"/>
<accession>A0A1A8XK20</accession>
<evidence type="ECO:0000256" key="1">
    <source>
        <dbReference type="SAM" id="MobiDB-lite"/>
    </source>
</evidence>
<evidence type="ECO:0000313" key="2">
    <source>
        <dbReference type="EMBL" id="SBT04293.1"/>
    </source>
</evidence>
<dbReference type="STRING" id="1860102.ACCAA_130196"/>
<keyword evidence="3" id="KW-1185">Reference proteome</keyword>
<dbReference type="EMBL" id="FLQX01000035">
    <property type="protein sequence ID" value="SBT04293.1"/>
    <property type="molecule type" value="Genomic_DNA"/>
</dbReference>
<name>A0A1A8XK20_9PROT</name>
<feature type="region of interest" description="Disordered" evidence="1">
    <location>
        <begin position="79"/>
        <end position="98"/>
    </location>
</feature>
<sequence length="98" mass="10474">MPCLGRDGASTPQLTMTAVAEPPVPPVRFPLAEGVGIFIGIVAWDVLTLGEFDLLKASLIGASSALAWYGVRTFRRRASRIGTSRPTPGPTDRPDREP</sequence>
<proteinExistence type="predicted"/>
<reference evidence="2 3" key="1">
    <citation type="submission" date="2016-06" db="EMBL/GenBank/DDBJ databases">
        <authorList>
            <person name="Kjaerup R.B."/>
            <person name="Dalgaard T.S."/>
            <person name="Juul-Madsen H.R."/>
        </authorList>
    </citation>
    <scope>NUCLEOTIDE SEQUENCE [LARGE SCALE GENOMIC DNA]</scope>
    <source>
        <strain evidence="2">3</strain>
    </source>
</reference>
<protein>
    <submittedName>
        <fullName evidence="2">Uncharacterized protein</fullName>
    </submittedName>
</protein>
<evidence type="ECO:0000313" key="3">
    <source>
        <dbReference type="Proteomes" id="UP000199169"/>
    </source>
</evidence>
<organism evidence="2 3">
    <name type="scientific">Candidatus Accumulibacter aalborgensis</name>
    <dbReference type="NCBI Taxonomy" id="1860102"/>
    <lineage>
        <taxon>Bacteria</taxon>
        <taxon>Pseudomonadati</taxon>
        <taxon>Pseudomonadota</taxon>
        <taxon>Betaproteobacteria</taxon>
        <taxon>Candidatus Accumulibacter</taxon>
    </lineage>
</organism>
<gene>
    <name evidence="2" type="ORF">ACCAA_130196</name>
</gene>
<dbReference type="Proteomes" id="UP000199169">
    <property type="component" value="Unassembled WGS sequence"/>
</dbReference>